<feature type="domain" description="Integrase core" evidence="1">
    <location>
        <begin position="37"/>
        <end position="72"/>
    </location>
</feature>
<dbReference type="HOGENOM" id="CLU_177206_0_0_1"/>
<evidence type="ECO:0000313" key="2">
    <source>
        <dbReference type="EMBL" id="KIO16617.1"/>
    </source>
</evidence>
<protein>
    <recommendedName>
        <fullName evidence="1">Integrase core domain-containing protein</fullName>
    </recommendedName>
</protein>
<dbReference type="OrthoDB" id="2686689at2759"/>
<organism evidence="2 3">
    <name type="scientific">Tulasnella calospora MUT 4182</name>
    <dbReference type="NCBI Taxonomy" id="1051891"/>
    <lineage>
        <taxon>Eukaryota</taxon>
        <taxon>Fungi</taxon>
        <taxon>Dikarya</taxon>
        <taxon>Basidiomycota</taxon>
        <taxon>Agaricomycotina</taxon>
        <taxon>Agaricomycetes</taxon>
        <taxon>Cantharellales</taxon>
        <taxon>Tulasnellaceae</taxon>
        <taxon>Tulasnella</taxon>
    </lineage>
</organism>
<dbReference type="EMBL" id="KN823518">
    <property type="protein sequence ID" value="KIO16617.1"/>
    <property type="molecule type" value="Genomic_DNA"/>
</dbReference>
<evidence type="ECO:0000313" key="3">
    <source>
        <dbReference type="Proteomes" id="UP000054248"/>
    </source>
</evidence>
<proteinExistence type="predicted"/>
<keyword evidence="3" id="KW-1185">Reference proteome</keyword>
<evidence type="ECO:0000259" key="1">
    <source>
        <dbReference type="Pfam" id="PF24764"/>
    </source>
</evidence>
<reference evidence="3" key="2">
    <citation type="submission" date="2015-01" db="EMBL/GenBank/DDBJ databases">
        <title>Evolutionary Origins and Diversification of the Mycorrhizal Mutualists.</title>
        <authorList>
            <consortium name="DOE Joint Genome Institute"/>
            <consortium name="Mycorrhizal Genomics Consortium"/>
            <person name="Kohler A."/>
            <person name="Kuo A."/>
            <person name="Nagy L.G."/>
            <person name="Floudas D."/>
            <person name="Copeland A."/>
            <person name="Barry K.W."/>
            <person name="Cichocki N."/>
            <person name="Veneault-Fourrey C."/>
            <person name="LaButti K."/>
            <person name="Lindquist E.A."/>
            <person name="Lipzen A."/>
            <person name="Lundell T."/>
            <person name="Morin E."/>
            <person name="Murat C."/>
            <person name="Riley R."/>
            <person name="Ohm R."/>
            <person name="Sun H."/>
            <person name="Tunlid A."/>
            <person name="Henrissat B."/>
            <person name="Grigoriev I.V."/>
            <person name="Hibbett D.S."/>
            <person name="Martin F."/>
        </authorList>
    </citation>
    <scope>NUCLEOTIDE SEQUENCE [LARGE SCALE GENOMIC DNA]</scope>
    <source>
        <strain evidence="3">MUT 4182</strain>
    </source>
</reference>
<name>A0A0C3L4T2_9AGAM</name>
<feature type="non-terminal residue" evidence="2">
    <location>
        <position position="1"/>
    </location>
</feature>
<gene>
    <name evidence="2" type="ORF">M407DRAFT_45791</name>
</gene>
<accession>A0A0C3L4T2</accession>
<feature type="non-terminal residue" evidence="2">
    <location>
        <position position="72"/>
    </location>
</feature>
<reference evidence="2 3" key="1">
    <citation type="submission" date="2014-04" db="EMBL/GenBank/DDBJ databases">
        <authorList>
            <consortium name="DOE Joint Genome Institute"/>
            <person name="Kuo A."/>
            <person name="Girlanda M."/>
            <person name="Perotto S."/>
            <person name="Kohler A."/>
            <person name="Nagy L.G."/>
            <person name="Floudas D."/>
            <person name="Copeland A."/>
            <person name="Barry K.W."/>
            <person name="Cichocki N."/>
            <person name="Veneault-Fourrey C."/>
            <person name="LaButti K."/>
            <person name="Lindquist E.A."/>
            <person name="Lipzen A."/>
            <person name="Lundell T."/>
            <person name="Morin E."/>
            <person name="Murat C."/>
            <person name="Sun H."/>
            <person name="Tunlid A."/>
            <person name="Henrissat B."/>
            <person name="Grigoriev I.V."/>
            <person name="Hibbett D.S."/>
            <person name="Martin F."/>
            <person name="Nordberg H.P."/>
            <person name="Cantor M.N."/>
            <person name="Hua S.X."/>
        </authorList>
    </citation>
    <scope>NUCLEOTIDE SEQUENCE [LARGE SCALE GENOMIC DNA]</scope>
    <source>
        <strain evidence="2 3">MUT 4182</strain>
    </source>
</reference>
<dbReference type="Proteomes" id="UP000054248">
    <property type="component" value="Unassembled WGS sequence"/>
</dbReference>
<dbReference type="Pfam" id="PF24764">
    <property type="entry name" value="rva_4"/>
    <property type="match status" value="1"/>
</dbReference>
<dbReference type="PANTHER" id="PTHR46791">
    <property type="entry name" value="EXPRESSED PROTEIN"/>
    <property type="match status" value="1"/>
</dbReference>
<sequence>LRRNGTPTSRPRISASLVRIDPVRRVFERVRIKRRRYQVPGPNALWHHDGQHGLIRWGIVIHGFIDGHTRLV</sequence>
<dbReference type="PANTHER" id="PTHR46791:SF5">
    <property type="entry name" value="CLR5 DOMAIN-CONTAINING PROTEIN-RELATED"/>
    <property type="match status" value="1"/>
</dbReference>
<dbReference type="AlphaFoldDB" id="A0A0C3L4T2"/>
<dbReference type="InterPro" id="IPR058913">
    <property type="entry name" value="Integrase_dom_put"/>
</dbReference>